<comment type="caution">
    <text evidence="2">The sequence shown here is derived from an EMBL/GenBank/DDBJ whole genome shotgun (WGS) entry which is preliminary data.</text>
</comment>
<dbReference type="AlphaFoldDB" id="A0A553WJ49"/>
<feature type="domain" description="DAGKc" evidence="1">
    <location>
        <begin position="1"/>
        <end position="129"/>
    </location>
</feature>
<dbReference type="InterPro" id="IPR001206">
    <property type="entry name" value="Diacylglycerol_kinase_cat_dom"/>
</dbReference>
<dbReference type="InterPro" id="IPR016064">
    <property type="entry name" value="NAD/diacylglycerol_kinase_sf"/>
</dbReference>
<organism evidence="2 3">
    <name type="scientific">Sphingorhabdus contaminans</name>
    <dbReference type="NCBI Taxonomy" id="1343899"/>
    <lineage>
        <taxon>Bacteria</taxon>
        <taxon>Pseudomonadati</taxon>
        <taxon>Pseudomonadota</taxon>
        <taxon>Alphaproteobacteria</taxon>
        <taxon>Sphingomonadales</taxon>
        <taxon>Sphingomonadaceae</taxon>
        <taxon>Sphingorhabdus</taxon>
    </lineage>
</organism>
<keyword evidence="3" id="KW-1185">Reference proteome</keyword>
<dbReference type="SUPFAM" id="SSF111331">
    <property type="entry name" value="NAD kinase/diacylglycerol kinase-like"/>
    <property type="match status" value="1"/>
</dbReference>
<dbReference type="OrthoDB" id="7199213at2"/>
<protein>
    <recommendedName>
        <fullName evidence="1">DAGKc domain-containing protein</fullName>
    </recommendedName>
</protein>
<dbReference type="GO" id="GO:0016301">
    <property type="term" value="F:kinase activity"/>
    <property type="evidence" value="ECO:0007669"/>
    <property type="project" value="InterPro"/>
</dbReference>
<name>A0A553WJ49_9SPHN</name>
<reference evidence="2 3" key="1">
    <citation type="submission" date="2019-07" db="EMBL/GenBank/DDBJ databases">
        <authorList>
            <person name="Park M."/>
        </authorList>
    </citation>
    <scope>NUCLEOTIDE SEQUENCE [LARGE SCALE GENOMIC DNA]</scope>
    <source>
        <strain evidence="2 3">KCTC32445</strain>
    </source>
</reference>
<dbReference type="PROSITE" id="PS50146">
    <property type="entry name" value="DAGK"/>
    <property type="match status" value="1"/>
</dbReference>
<dbReference type="Pfam" id="PF00781">
    <property type="entry name" value="DAGK_cat"/>
    <property type="match status" value="1"/>
</dbReference>
<dbReference type="Proteomes" id="UP000320160">
    <property type="component" value="Unassembled WGS sequence"/>
</dbReference>
<gene>
    <name evidence="2" type="ORF">FOM92_04740</name>
</gene>
<dbReference type="RefSeq" id="WP_143775643.1">
    <property type="nucleotide sequence ID" value="NZ_VKKU01000001.1"/>
</dbReference>
<accession>A0A553WJ49</accession>
<evidence type="ECO:0000259" key="1">
    <source>
        <dbReference type="PROSITE" id="PS50146"/>
    </source>
</evidence>
<evidence type="ECO:0000313" key="3">
    <source>
        <dbReference type="Proteomes" id="UP000320160"/>
    </source>
</evidence>
<dbReference type="InterPro" id="IPR017438">
    <property type="entry name" value="ATP-NAD_kinase_N"/>
</dbReference>
<dbReference type="Gene3D" id="3.40.50.10330">
    <property type="entry name" value="Probable inorganic polyphosphate/atp-NAD kinase, domain 1"/>
    <property type="match status" value="1"/>
</dbReference>
<dbReference type="EMBL" id="VKKU01000001">
    <property type="protein sequence ID" value="TSB04725.1"/>
    <property type="molecule type" value="Genomic_DNA"/>
</dbReference>
<proteinExistence type="predicted"/>
<evidence type="ECO:0000313" key="2">
    <source>
        <dbReference type="EMBL" id="TSB04725.1"/>
    </source>
</evidence>
<sequence>MKRTLLITNANSGNANGVDEQAVSSSLDRAGLEIVERRSLPDQDLPTQDELSDSAIEVVAVISGDGTISNLYANLAKWSGSILVLPGGTMNLLSRRLHGDRPLATLLDELNKDTLRAQQIPLIIASDRHILTGLTVGPSTRWAEVREGMRHANLQSLAETIPAAWSETLADAGVWVGNDSENQFASLFIEPVDGDNLSVIGFLASNIGDMVGHGLAWLRRDFRDGPHADLGIMQDVTIASAETQTSVLIDGETSELAVPIHCHAAMSEVRFLVHQSQ</sequence>